<sequence>MDTAPWLNWGDIKYGFDHKYLDSNSVVQFATASLSIDSSSYQYDLAMCDPKHESVVSEILNNLTNGMIIDTADAKRSWIFIFLKKLYICREEYKDPLGEVEKIYADFDYPEYISPLVRYMPASDGAITGEDEILRRWEGLLHTLQAEISRERDQ</sequence>
<comment type="caution">
    <text evidence="1">The sequence shown here is derived from an EMBL/GenBank/DDBJ whole genome shotgun (WGS) entry which is preliminary data.</text>
</comment>
<keyword evidence="2" id="KW-1185">Reference proteome</keyword>
<dbReference type="Proteomes" id="UP000052068">
    <property type="component" value="Unassembled WGS sequence"/>
</dbReference>
<name>A0ABR5CQ85_9HYPH</name>
<accession>A0ABR5CQ85</accession>
<gene>
    <name evidence="1" type="ORF">RS75_14960</name>
</gene>
<dbReference type="Pfam" id="PF10004">
    <property type="entry name" value="DUF2247"/>
    <property type="match status" value="1"/>
</dbReference>
<evidence type="ECO:0008006" key="3">
    <source>
        <dbReference type="Google" id="ProtNLM"/>
    </source>
</evidence>
<dbReference type="InterPro" id="IPR016630">
    <property type="entry name" value="UCP015278"/>
</dbReference>
<evidence type="ECO:0000313" key="1">
    <source>
        <dbReference type="EMBL" id="KJF66929.1"/>
    </source>
</evidence>
<organism evidence="1 2">
    <name type="scientific">Rhizobium nepotum 39/7</name>
    <dbReference type="NCBI Taxonomy" id="1368418"/>
    <lineage>
        <taxon>Bacteria</taxon>
        <taxon>Pseudomonadati</taxon>
        <taxon>Pseudomonadota</taxon>
        <taxon>Alphaproteobacteria</taxon>
        <taxon>Hyphomicrobiales</taxon>
        <taxon>Rhizobiaceae</taxon>
        <taxon>Rhizobium/Agrobacterium group</taxon>
        <taxon>Rhizobium</taxon>
    </lineage>
</organism>
<evidence type="ECO:0000313" key="2">
    <source>
        <dbReference type="Proteomes" id="UP000052068"/>
    </source>
</evidence>
<reference evidence="1 2" key="1">
    <citation type="submission" date="2015-03" db="EMBL/GenBank/DDBJ databases">
        <title>Draft Genome Sequences of Agrobacterium nepotum Strain 39/7T (= CFBP 7436T = LMG 26435T) and Agrobacterium sp. Strain KFB 330 (= CFBP 8308 = LMG 28674).</title>
        <authorList>
            <person name="Kuzmanovic N."/>
            <person name="Pulawska J."/>
            <person name="Obradovic A."/>
        </authorList>
    </citation>
    <scope>NUCLEOTIDE SEQUENCE [LARGE SCALE GENOMIC DNA]</scope>
    <source>
        <strain evidence="1 2">39/7</strain>
    </source>
</reference>
<dbReference type="EMBL" id="JWJH01000013">
    <property type="protein sequence ID" value="KJF66929.1"/>
    <property type="molecule type" value="Genomic_DNA"/>
</dbReference>
<protein>
    <recommendedName>
        <fullName evidence="3">DUF2247 domain-containing protein</fullName>
    </recommendedName>
</protein>
<proteinExistence type="predicted"/>